<keyword evidence="1" id="KW-0472">Membrane</keyword>
<reference evidence="2 3" key="1">
    <citation type="submission" date="2016-04" db="EMBL/GenBank/DDBJ databases">
        <title>Complete genome seqeunce of Leptospira alstonii serovar Room22.</title>
        <authorList>
            <person name="Nally J.E."/>
            <person name="Bayles D.O."/>
            <person name="Hurley D."/>
            <person name="Fanning S."/>
            <person name="McMahon B.J."/>
            <person name="Arent Z."/>
        </authorList>
    </citation>
    <scope>NUCLEOTIDE SEQUENCE [LARGE SCALE GENOMIC DNA]</scope>
    <source>
        <strain evidence="2 3">GWTS #1</strain>
    </source>
</reference>
<organism evidence="2 3">
    <name type="scientific">Leptospira tipperaryensis</name>
    <dbReference type="NCBI Taxonomy" id="2564040"/>
    <lineage>
        <taxon>Bacteria</taxon>
        <taxon>Pseudomonadati</taxon>
        <taxon>Spirochaetota</taxon>
        <taxon>Spirochaetia</taxon>
        <taxon>Leptospirales</taxon>
        <taxon>Leptospiraceae</taxon>
        <taxon>Leptospira</taxon>
    </lineage>
</organism>
<protein>
    <recommendedName>
        <fullName evidence="4">Ligase</fullName>
    </recommendedName>
</protein>
<feature type="transmembrane region" description="Helical" evidence="1">
    <location>
        <begin position="145"/>
        <end position="164"/>
    </location>
</feature>
<evidence type="ECO:0000313" key="2">
    <source>
        <dbReference type="EMBL" id="AOP36485.1"/>
    </source>
</evidence>
<keyword evidence="1" id="KW-1133">Transmembrane helix</keyword>
<keyword evidence="3" id="KW-1185">Reference proteome</keyword>
<dbReference type="OrthoDB" id="342411at2"/>
<dbReference type="KEGG" id="laj:A0128_20970"/>
<feature type="transmembrane region" description="Helical" evidence="1">
    <location>
        <begin position="225"/>
        <end position="242"/>
    </location>
</feature>
<feature type="transmembrane region" description="Helical" evidence="1">
    <location>
        <begin position="184"/>
        <end position="205"/>
    </location>
</feature>
<dbReference type="EMBL" id="CP015218">
    <property type="protein sequence ID" value="AOP36485.1"/>
    <property type="molecule type" value="Genomic_DNA"/>
</dbReference>
<feature type="transmembrane region" description="Helical" evidence="1">
    <location>
        <begin position="262"/>
        <end position="284"/>
    </location>
</feature>
<gene>
    <name evidence="2" type="ORF">A0128_20970</name>
</gene>
<evidence type="ECO:0000313" key="3">
    <source>
        <dbReference type="Proteomes" id="UP000094197"/>
    </source>
</evidence>
<name>A0A1D7V3U6_9LEPT</name>
<dbReference type="Proteomes" id="UP000094197">
    <property type="component" value="Chromosome 2"/>
</dbReference>
<accession>A0A1D7V3U6</accession>
<keyword evidence="1" id="KW-0812">Transmembrane</keyword>
<feature type="transmembrane region" description="Helical" evidence="1">
    <location>
        <begin position="314"/>
        <end position="333"/>
    </location>
</feature>
<proteinExistence type="predicted"/>
<feature type="transmembrane region" description="Helical" evidence="1">
    <location>
        <begin position="43"/>
        <end position="61"/>
    </location>
</feature>
<feature type="transmembrane region" description="Helical" evidence="1">
    <location>
        <begin position="447"/>
        <end position="471"/>
    </location>
</feature>
<feature type="transmembrane region" description="Helical" evidence="1">
    <location>
        <begin position="86"/>
        <end position="104"/>
    </location>
</feature>
<feature type="transmembrane region" description="Helical" evidence="1">
    <location>
        <begin position="483"/>
        <end position="512"/>
    </location>
</feature>
<sequence length="687" mass="78461">MPGLLNKLKPLRTPTFFGLILCSILSYILFRSFLFVRETEGSGIVAIGLIQFLFGLIPNLYHRKPGRMFTMAGALILPGLLYEKEVVFGSLSGLFAGAIFGIFLRQYISTFHSQTVSEEDPIFRFFYINRPYKSSLPFYQNPKTGILAFLTLLLLERFFVYFNAPPFKGFGILDTVYLPGVSSRYAFGLSLDFFGSWILAILYFLAEESSSHESDSPVKYWRQGLFAGVFANILIFLIQGLTRHSALPFTPMSGNSYLVSGLLADVGSLNWFFPLLISYFFYYLHSRSWRTPTTVLLSLGLILPFIILGKHFSAGAWILLFSSLLYAYSINYFPKIRNKWWRWSYVPTCVVLWIGWIVLLIWVGSFSWSYEPWQELHLAWSKGYRGPAGNLSHFLDLYWGEGWIQTRSAWNWAKQSLWFGNGVGSFALNWIDSRSINVVPPGGIREFFLSSFVFLFHDGGILFSLVFLLWIGLEIAYRNHWKLLILLLPIAFFFMPWTGSSGVAAFFCLWLITSSAPLSRQLHRGFGGGFNLFALVLGSIFLFYSLIQIAPNLRGPEFRYAELKTYQLMAKKQNLNQNGIRFHEFSSGATWVLAGKAPINLRAFVPVSQKISKEDKVYVRWSFLGPDWIEIQSKTLPLFLNPSAVGLSVPERAKYLRAEILSASVLERQIEEFGIFAEDFDGLNRVR</sequence>
<evidence type="ECO:0008006" key="4">
    <source>
        <dbReference type="Google" id="ProtNLM"/>
    </source>
</evidence>
<feature type="transmembrane region" description="Helical" evidence="1">
    <location>
        <begin position="532"/>
        <end position="550"/>
    </location>
</feature>
<feature type="transmembrane region" description="Helical" evidence="1">
    <location>
        <begin position="345"/>
        <end position="368"/>
    </location>
</feature>
<dbReference type="AlphaFoldDB" id="A0A1D7V3U6"/>
<evidence type="ECO:0000256" key="1">
    <source>
        <dbReference type="SAM" id="Phobius"/>
    </source>
</evidence>
<feature type="transmembrane region" description="Helical" evidence="1">
    <location>
        <begin position="291"/>
        <end position="308"/>
    </location>
</feature>
<dbReference type="RefSeq" id="WP_069609702.1">
    <property type="nucleotide sequence ID" value="NZ_CP015218.1"/>
</dbReference>
<feature type="transmembrane region" description="Helical" evidence="1">
    <location>
        <begin position="16"/>
        <end position="36"/>
    </location>
</feature>